<feature type="transmembrane region" description="Helical" evidence="1">
    <location>
        <begin position="12"/>
        <end position="31"/>
    </location>
</feature>
<evidence type="ECO:0000313" key="2">
    <source>
        <dbReference type="EMBL" id="SLN28795.1"/>
    </source>
</evidence>
<keyword evidence="3" id="KW-1185">Reference proteome</keyword>
<feature type="transmembrane region" description="Helical" evidence="1">
    <location>
        <begin position="68"/>
        <end position="88"/>
    </location>
</feature>
<dbReference type="Proteomes" id="UP000193870">
    <property type="component" value="Unassembled WGS sequence"/>
</dbReference>
<dbReference type="EMBL" id="FWFV01000002">
    <property type="protein sequence ID" value="SLN28795.1"/>
    <property type="molecule type" value="Genomic_DNA"/>
</dbReference>
<gene>
    <name evidence="2" type="ORF">PAM7066_01152</name>
</gene>
<evidence type="ECO:0000256" key="1">
    <source>
        <dbReference type="SAM" id="Phobius"/>
    </source>
</evidence>
<proteinExistence type="predicted"/>
<keyword evidence="1" id="KW-0472">Membrane</keyword>
<sequence length="89" mass="9497">MERGAFISAISVFFALISAIQIPLLMAWGVLTPMRAVLSAGALVPLLAAMPLGAALARRMSRAMFDRIILALLTVVSLRIGVDAFLSLR</sequence>
<evidence type="ECO:0000313" key="3">
    <source>
        <dbReference type="Proteomes" id="UP000193870"/>
    </source>
</evidence>
<reference evidence="2 3" key="1">
    <citation type="submission" date="2017-03" db="EMBL/GenBank/DDBJ databases">
        <authorList>
            <person name="Afonso C.L."/>
            <person name="Miller P.J."/>
            <person name="Scott M.A."/>
            <person name="Spackman E."/>
            <person name="Goraichik I."/>
            <person name="Dimitrov K.M."/>
            <person name="Suarez D.L."/>
            <person name="Swayne D.E."/>
        </authorList>
    </citation>
    <scope>NUCLEOTIDE SEQUENCE [LARGE SCALE GENOMIC DNA]</scope>
    <source>
        <strain evidence="2 3">CECT 7066</strain>
    </source>
</reference>
<dbReference type="AlphaFoldDB" id="A0A1Y5S0G4"/>
<feature type="transmembrane region" description="Helical" evidence="1">
    <location>
        <begin position="37"/>
        <end position="56"/>
    </location>
</feature>
<keyword evidence="1" id="KW-1133">Transmembrane helix</keyword>
<keyword evidence="1" id="KW-0812">Transmembrane</keyword>
<accession>A0A1Y5S0G4</accession>
<organism evidence="2 3">
    <name type="scientific">Palleronia marisminoris</name>
    <dbReference type="NCBI Taxonomy" id="315423"/>
    <lineage>
        <taxon>Bacteria</taxon>
        <taxon>Pseudomonadati</taxon>
        <taxon>Pseudomonadota</taxon>
        <taxon>Alphaproteobacteria</taxon>
        <taxon>Rhodobacterales</taxon>
        <taxon>Roseobacteraceae</taxon>
        <taxon>Palleronia</taxon>
    </lineage>
</organism>
<protein>
    <recommendedName>
        <fullName evidence="4">Membrane transporter protein</fullName>
    </recommendedName>
</protein>
<evidence type="ECO:0008006" key="4">
    <source>
        <dbReference type="Google" id="ProtNLM"/>
    </source>
</evidence>
<name>A0A1Y5S0G4_9RHOB</name>